<dbReference type="Proteomes" id="UP001292094">
    <property type="component" value="Unassembled WGS sequence"/>
</dbReference>
<feature type="region of interest" description="Disordered" evidence="1">
    <location>
        <begin position="68"/>
        <end position="179"/>
    </location>
</feature>
<feature type="compositionally biased region" description="Polar residues" evidence="1">
    <location>
        <begin position="68"/>
        <end position="82"/>
    </location>
</feature>
<sequence length="201" mass="21223">MANGREEAMVVLDGESVPSTSRAAITPTYRQKRKQSGLWSEAKAKCRVLVLDCSDGNVFAGISVGTQAATHRSGGVATQTSSPPTPEMVPPLPPAAGESLQSAKQKKSDKFDKVNYTTLKPNKSLPCTHHTPTSSGERGESSSSVESGKLTIDEEAMDVSGRKNRQAAGGTKRLSAQADPVTLKQPCSLYYSGIVENLGTN</sequence>
<proteinExistence type="predicted"/>
<comment type="caution">
    <text evidence="2">The sequence shown here is derived from an EMBL/GenBank/DDBJ whole genome shotgun (WGS) entry which is preliminary data.</text>
</comment>
<keyword evidence="3" id="KW-1185">Reference proteome</keyword>
<evidence type="ECO:0000313" key="2">
    <source>
        <dbReference type="EMBL" id="KAK4301579.1"/>
    </source>
</evidence>
<evidence type="ECO:0000313" key="3">
    <source>
        <dbReference type="Proteomes" id="UP001292094"/>
    </source>
</evidence>
<name>A0AAE1U087_9EUCA</name>
<protein>
    <submittedName>
        <fullName evidence="2">Uncharacterized protein</fullName>
    </submittedName>
</protein>
<dbReference type="AlphaFoldDB" id="A0AAE1U087"/>
<feature type="compositionally biased region" description="Pro residues" evidence="1">
    <location>
        <begin position="83"/>
        <end position="94"/>
    </location>
</feature>
<dbReference type="EMBL" id="JAWZYT010002861">
    <property type="protein sequence ID" value="KAK4301579.1"/>
    <property type="molecule type" value="Genomic_DNA"/>
</dbReference>
<gene>
    <name evidence="2" type="ORF">Pmani_026357</name>
</gene>
<evidence type="ECO:0000256" key="1">
    <source>
        <dbReference type="SAM" id="MobiDB-lite"/>
    </source>
</evidence>
<reference evidence="2" key="1">
    <citation type="submission" date="2023-11" db="EMBL/GenBank/DDBJ databases">
        <title>Genome assemblies of two species of porcelain crab, Petrolisthes cinctipes and Petrolisthes manimaculis (Anomura: Porcellanidae).</title>
        <authorList>
            <person name="Angst P."/>
        </authorList>
    </citation>
    <scope>NUCLEOTIDE SEQUENCE</scope>
    <source>
        <strain evidence="2">PB745_02</strain>
        <tissue evidence="2">Gill</tissue>
    </source>
</reference>
<organism evidence="2 3">
    <name type="scientific">Petrolisthes manimaculis</name>
    <dbReference type="NCBI Taxonomy" id="1843537"/>
    <lineage>
        <taxon>Eukaryota</taxon>
        <taxon>Metazoa</taxon>
        <taxon>Ecdysozoa</taxon>
        <taxon>Arthropoda</taxon>
        <taxon>Crustacea</taxon>
        <taxon>Multicrustacea</taxon>
        <taxon>Malacostraca</taxon>
        <taxon>Eumalacostraca</taxon>
        <taxon>Eucarida</taxon>
        <taxon>Decapoda</taxon>
        <taxon>Pleocyemata</taxon>
        <taxon>Anomura</taxon>
        <taxon>Galatheoidea</taxon>
        <taxon>Porcellanidae</taxon>
        <taxon>Petrolisthes</taxon>
    </lineage>
</organism>
<accession>A0AAE1U087</accession>